<dbReference type="OrthoDB" id="299997at2759"/>
<dbReference type="Pfam" id="PF13519">
    <property type="entry name" value="VWA_2"/>
    <property type="match status" value="1"/>
</dbReference>
<organism evidence="4 5">
    <name type="scientific">Rhynchophorus ferrugineus</name>
    <name type="common">Red palm weevil</name>
    <name type="synonym">Curculio ferrugineus</name>
    <dbReference type="NCBI Taxonomy" id="354439"/>
    <lineage>
        <taxon>Eukaryota</taxon>
        <taxon>Metazoa</taxon>
        <taxon>Ecdysozoa</taxon>
        <taxon>Arthropoda</taxon>
        <taxon>Hexapoda</taxon>
        <taxon>Insecta</taxon>
        <taxon>Pterygota</taxon>
        <taxon>Neoptera</taxon>
        <taxon>Endopterygota</taxon>
        <taxon>Coleoptera</taxon>
        <taxon>Polyphaga</taxon>
        <taxon>Cucujiformia</taxon>
        <taxon>Curculionidae</taxon>
        <taxon>Dryophthorinae</taxon>
        <taxon>Rhynchophorus</taxon>
    </lineage>
</organism>
<dbReference type="PANTHER" id="PTHR10338:SF108">
    <property type="entry name" value="INTER-ALPHA-TRYPSIN INHIBITOR HEAVY CHAIN H4-LIKE PROTEIN"/>
    <property type="match status" value="1"/>
</dbReference>
<dbReference type="InterPro" id="IPR002035">
    <property type="entry name" value="VWF_A"/>
</dbReference>
<dbReference type="InterPro" id="IPR050934">
    <property type="entry name" value="ITIH"/>
</dbReference>
<feature type="signal peptide" evidence="1">
    <location>
        <begin position="1"/>
        <end position="21"/>
    </location>
</feature>
<keyword evidence="5" id="KW-1185">Reference proteome</keyword>
<dbReference type="EMBL" id="JAACXV010000035">
    <property type="protein sequence ID" value="KAF7286208.1"/>
    <property type="molecule type" value="Genomic_DNA"/>
</dbReference>
<feature type="domain" description="VWFA" evidence="2">
    <location>
        <begin position="300"/>
        <end position="508"/>
    </location>
</feature>
<dbReference type="Pfam" id="PF08487">
    <property type="entry name" value="VIT"/>
    <property type="match status" value="1"/>
</dbReference>
<evidence type="ECO:0000259" key="2">
    <source>
        <dbReference type="PROSITE" id="PS50234"/>
    </source>
</evidence>
<protein>
    <submittedName>
        <fullName evidence="4">Uncharacterized protein</fullName>
    </submittedName>
</protein>
<sequence length="730" mass="81757">MDFKELGSYLVFIALICCVSSHVKREYVVTGDKQTAGVNSVGKNVNGPPEIYEMLLDASVTNRYAKVLVISKIGNWNTKAQETTFSLVIPENAFISNFSMEIDNKRYEAFVQEKEQAKKTYLQAVTSGTGAAHVNVRDSNIFTVSVNIQPQSKAIFYLQYEELLVRKMEIYELVLNIYPGQLVEKMAVVVNLRETRPLRIVKIPALRSGNELTKNNSNANPAANIQIFNDSAAIVTFKPNVVKQRILSTILGGKEDNGLRGQFVVQYDVIRDPLGGEVLVDGDYFVHFFAPKDLTPVKKQVVFVLDASYSMRGRKIEQLKEAMKSILDELNPEDTFSILDFSDVVSVWNIEQLNIMYQEGTRFPGDLSYLPHLIKLSFLPDSFLASPENIKKAKQVIDMLQIHYGTDILRGLNVSLALINQYFHSKKRNHPIIVFLTDGEPTYGTTQEITSVITKANINKIPIYALSFGLGANKLFLQEISLLNHGFSRHIYEAADAGLQLRNFYQEISSPLLTNVRFKYVSEVKNVTRTQFPVLFKGSELYTAGKIDSGFKSTTVEALGRKGPVNLQSKVYQSAGSLERLWAYLSVKQLLEQSQVATDKESLTNKALAISLAYSFVTKITSLVVVKPSAASVVELENAWKGTDPPSLTWIQNVIYNNWILTIKGRNYELGLSEVLGKGQTCHNSVDGQAAHCMLVHECLNVHSYLTDFVTYEKYFCEQKSYAGVCCSSV</sequence>
<dbReference type="PANTHER" id="PTHR10338">
    <property type="entry name" value="INTER-ALPHA-TRYPSIN INHIBITOR HEAVY CHAIN FAMILY MEMBER"/>
    <property type="match status" value="1"/>
</dbReference>
<evidence type="ECO:0000259" key="3">
    <source>
        <dbReference type="PROSITE" id="PS51468"/>
    </source>
</evidence>
<dbReference type="InterPro" id="IPR013694">
    <property type="entry name" value="VIT"/>
</dbReference>
<dbReference type="PROSITE" id="PS50234">
    <property type="entry name" value="VWFA"/>
    <property type="match status" value="1"/>
</dbReference>
<dbReference type="GO" id="GO:0032991">
    <property type="term" value="C:protein-containing complex"/>
    <property type="evidence" value="ECO:0007669"/>
    <property type="project" value="UniProtKB-ARBA"/>
</dbReference>
<reference evidence="4" key="1">
    <citation type="submission" date="2020-08" db="EMBL/GenBank/DDBJ databases">
        <title>Genome sequencing and assembly of the red palm weevil Rhynchophorus ferrugineus.</title>
        <authorList>
            <person name="Dias G.B."/>
            <person name="Bergman C.M."/>
            <person name="Manee M."/>
        </authorList>
    </citation>
    <scope>NUCLEOTIDE SEQUENCE</scope>
    <source>
        <strain evidence="4">AA-2017</strain>
        <tissue evidence="4">Whole larva</tissue>
    </source>
</reference>
<dbReference type="SUPFAM" id="SSF53300">
    <property type="entry name" value="vWA-like"/>
    <property type="match status" value="1"/>
</dbReference>
<gene>
    <name evidence="4" type="ORF">GWI33_007165</name>
</gene>
<dbReference type="PROSITE" id="PS51468">
    <property type="entry name" value="VIT"/>
    <property type="match status" value="1"/>
</dbReference>
<dbReference type="AlphaFoldDB" id="A0A834IYM5"/>
<dbReference type="Gene3D" id="3.40.50.410">
    <property type="entry name" value="von Willebrand factor, type A domain"/>
    <property type="match status" value="1"/>
</dbReference>
<proteinExistence type="predicted"/>
<dbReference type="SMART" id="SM00327">
    <property type="entry name" value="VWA"/>
    <property type="match status" value="1"/>
</dbReference>
<evidence type="ECO:0000313" key="5">
    <source>
        <dbReference type="Proteomes" id="UP000625711"/>
    </source>
</evidence>
<dbReference type="Pfam" id="PF00092">
    <property type="entry name" value="VWA"/>
    <property type="match status" value="1"/>
</dbReference>
<comment type="caution">
    <text evidence="4">The sequence shown here is derived from an EMBL/GenBank/DDBJ whole genome shotgun (WGS) entry which is preliminary data.</text>
</comment>
<dbReference type="Proteomes" id="UP000625711">
    <property type="component" value="Unassembled WGS sequence"/>
</dbReference>
<feature type="domain" description="VIT" evidence="3">
    <location>
        <begin position="35"/>
        <end position="162"/>
    </location>
</feature>
<name>A0A834IYM5_RHYFE</name>
<evidence type="ECO:0000313" key="4">
    <source>
        <dbReference type="EMBL" id="KAF7286208.1"/>
    </source>
</evidence>
<keyword evidence="1" id="KW-0732">Signal</keyword>
<dbReference type="SMART" id="SM00609">
    <property type="entry name" value="VIT"/>
    <property type="match status" value="1"/>
</dbReference>
<evidence type="ECO:0000256" key="1">
    <source>
        <dbReference type="SAM" id="SignalP"/>
    </source>
</evidence>
<dbReference type="InterPro" id="IPR036465">
    <property type="entry name" value="vWFA_dom_sf"/>
</dbReference>
<accession>A0A834IYM5</accession>
<feature type="chain" id="PRO_5032453144" evidence="1">
    <location>
        <begin position="22"/>
        <end position="730"/>
    </location>
</feature>